<sequence length="563" mass="65720">MLYILISWFFMFFISLNFSLALENIINISYSNMFTQHLLGLFLYMIAIWIAAFFIPINGAFYLSILIINTILFFKYRSDVFDHIKKIKKSVKNWSFVYRCLFICIAFILLTQSSTAPYLLDNESYYIQSIKWINEYGFVKGLANLHLFFGQTSGWHILQSGLNFYPITDLLNDLNGYVLLLFSFISIEKLSVYTKEKIEFAFIFGVLFFFAFLMQFINTPSPDIPIFLLCSILFYLFIIRFKNINSKQFTEVLCLSLMVCTIKVTAAIMVIIPIFLFLKHYSNVKSFTTTYSILCIVPAVLFILKNYIISGYILYPLTSIDIFSPDWKQPNILISEYGKFTYLCGFNNIPLDDLNKLSLLEKVKFWLTIPKLHSIFNIFYSLLIVLAPFIITLKKHTNTYWILYLICVSQLILIWHLSPQYRFFFMGIIFLSIFVFISLIKSKKIILVIITTSVIASYIPVFIPIDLNKISTNKFNLSLNTFSLNNLIKPSGISKIKEYKLNSYNNFEFYSPANEDFPFSTGNGKLPTSNEVLIKYIDKHYQYIPRKRTHLLKDGFKSVKTNN</sequence>
<dbReference type="Pfam" id="PF26626">
    <property type="entry name" value="DUF8201"/>
    <property type="match status" value="1"/>
</dbReference>
<feature type="transmembrane region" description="Helical" evidence="1">
    <location>
        <begin position="38"/>
        <end position="55"/>
    </location>
</feature>
<feature type="transmembrane region" description="Helical" evidence="1">
    <location>
        <begin position="446"/>
        <end position="465"/>
    </location>
</feature>
<feature type="transmembrane region" description="Helical" evidence="1">
    <location>
        <begin position="61"/>
        <end position="76"/>
    </location>
</feature>
<evidence type="ECO:0000313" key="3">
    <source>
        <dbReference type="EMBL" id="MFD0964133.1"/>
    </source>
</evidence>
<feature type="transmembrane region" description="Helical" evidence="1">
    <location>
        <begin position="200"/>
        <end position="218"/>
    </location>
</feature>
<feature type="transmembrane region" description="Helical" evidence="1">
    <location>
        <begin position="253"/>
        <end position="278"/>
    </location>
</feature>
<evidence type="ECO:0000313" key="4">
    <source>
        <dbReference type="Proteomes" id="UP001596997"/>
    </source>
</evidence>
<dbReference type="InterPro" id="IPR058514">
    <property type="entry name" value="DUF8201"/>
</dbReference>
<proteinExistence type="predicted"/>
<feature type="transmembrane region" description="Helical" evidence="1">
    <location>
        <begin position="423"/>
        <end position="440"/>
    </location>
</feature>
<comment type="caution">
    <text evidence="3">The sequence shown here is derived from an EMBL/GenBank/DDBJ whole genome shotgun (WGS) entry which is preliminary data.</text>
</comment>
<feature type="transmembrane region" description="Helical" evidence="1">
    <location>
        <begin position="399"/>
        <end position="416"/>
    </location>
</feature>
<evidence type="ECO:0000259" key="2">
    <source>
        <dbReference type="Pfam" id="PF26626"/>
    </source>
</evidence>
<protein>
    <submittedName>
        <fullName evidence="3">LIC_10190 family membrane protein</fullName>
    </submittedName>
</protein>
<dbReference type="EMBL" id="JBHTJM010000008">
    <property type="protein sequence ID" value="MFD0964133.1"/>
    <property type="molecule type" value="Genomic_DNA"/>
</dbReference>
<keyword evidence="1" id="KW-0472">Membrane</keyword>
<name>A0ABW3I310_9FLAO</name>
<reference evidence="4" key="1">
    <citation type="journal article" date="2019" name="Int. J. Syst. Evol. Microbiol.">
        <title>The Global Catalogue of Microorganisms (GCM) 10K type strain sequencing project: providing services to taxonomists for standard genome sequencing and annotation.</title>
        <authorList>
            <consortium name="The Broad Institute Genomics Platform"/>
            <consortium name="The Broad Institute Genome Sequencing Center for Infectious Disease"/>
            <person name="Wu L."/>
            <person name="Ma J."/>
        </authorList>
    </citation>
    <scope>NUCLEOTIDE SEQUENCE [LARGE SCALE GENOMIC DNA]</scope>
    <source>
        <strain evidence="4">CCUG 62114</strain>
    </source>
</reference>
<feature type="transmembrane region" description="Helical" evidence="1">
    <location>
        <begin position="96"/>
        <end position="120"/>
    </location>
</feature>
<feature type="domain" description="DUF8201" evidence="2">
    <location>
        <begin position="1"/>
        <end position="428"/>
    </location>
</feature>
<feature type="transmembrane region" description="Helical" evidence="1">
    <location>
        <begin position="174"/>
        <end position="193"/>
    </location>
</feature>
<dbReference type="NCBIfam" id="NF047510">
    <property type="entry name" value="LIC_10190_fam"/>
    <property type="match status" value="1"/>
</dbReference>
<feature type="transmembrane region" description="Helical" evidence="1">
    <location>
        <begin position="224"/>
        <end position="241"/>
    </location>
</feature>
<keyword evidence="1" id="KW-1133">Transmembrane helix</keyword>
<organism evidence="3 4">
    <name type="scientific">Pseudofulvibacter geojedonensis</name>
    <dbReference type="NCBI Taxonomy" id="1123758"/>
    <lineage>
        <taxon>Bacteria</taxon>
        <taxon>Pseudomonadati</taxon>
        <taxon>Bacteroidota</taxon>
        <taxon>Flavobacteriia</taxon>
        <taxon>Flavobacteriales</taxon>
        <taxon>Flavobacteriaceae</taxon>
        <taxon>Pseudofulvibacter</taxon>
    </lineage>
</organism>
<evidence type="ECO:0000256" key="1">
    <source>
        <dbReference type="SAM" id="Phobius"/>
    </source>
</evidence>
<dbReference type="InterPro" id="IPR058065">
    <property type="entry name" value="LIC_10190-like"/>
</dbReference>
<keyword evidence="1" id="KW-0812">Transmembrane</keyword>
<keyword evidence="4" id="KW-1185">Reference proteome</keyword>
<dbReference type="RefSeq" id="WP_377715551.1">
    <property type="nucleotide sequence ID" value="NZ_JBHTJM010000008.1"/>
</dbReference>
<gene>
    <name evidence="3" type="ORF">ACFQ1O_08970</name>
</gene>
<feature type="transmembrane region" description="Helical" evidence="1">
    <location>
        <begin position="6"/>
        <end position="26"/>
    </location>
</feature>
<accession>A0ABW3I310</accession>
<dbReference type="Proteomes" id="UP001596997">
    <property type="component" value="Unassembled WGS sequence"/>
</dbReference>
<feature type="transmembrane region" description="Helical" evidence="1">
    <location>
        <begin position="374"/>
        <end position="393"/>
    </location>
</feature>
<feature type="transmembrane region" description="Helical" evidence="1">
    <location>
        <begin position="290"/>
        <end position="315"/>
    </location>
</feature>